<evidence type="ECO:0000313" key="4">
    <source>
        <dbReference type="EMBL" id="SDG13800.1"/>
    </source>
</evidence>
<keyword evidence="5" id="KW-1185">Reference proteome</keyword>
<dbReference type="RefSeq" id="WP_091856714.1">
    <property type="nucleotide sequence ID" value="NZ_FNBZ01000003.1"/>
</dbReference>
<proteinExistence type="inferred from homology"/>
<name>A0ABY0NU04_9HYPH</name>
<dbReference type="EMBL" id="FNBZ01000003">
    <property type="protein sequence ID" value="SDG13800.1"/>
    <property type="molecule type" value="Genomic_DNA"/>
</dbReference>
<evidence type="ECO:0000256" key="2">
    <source>
        <dbReference type="ARBA" id="ARBA00023239"/>
    </source>
</evidence>
<dbReference type="PANTHER" id="PTHR11941">
    <property type="entry name" value="ENOYL-COA HYDRATASE-RELATED"/>
    <property type="match status" value="1"/>
</dbReference>
<dbReference type="Gene3D" id="1.10.12.10">
    <property type="entry name" value="Lyase 2-enoyl-coa Hydratase, Chain A, domain 2"/>
    <property type="match status" value="1"/>
</dbReference>
<comment type="similarity">
    <text evidence="1 3">Belongs to the enoyl-CoA hydratase/isomerase family.</text>
</comment>
<keyword evidence="2" id="KW-0456">Lyase</keyword>
<dbReference type="SUPFAM" id="SSF52096">
    <property type="entry name" value="ClpP/crotonase"/>
    <property type="match status" value="1"/>
</dbReference>
<reference evidence="4 5" key="1">
    <citation type="submission" date="2016-10" db="EMBL/GenBank/DDBJ databases">
        <authorList>
            <person name="Varghese N."/>
            <person name="Submissions S."/>
        </authorList>
    </citation>
    <scope>NUCLEOTIDE SEQUENCE [LARGE SCALE GENOMIC DNA]</scope>
    <source>
        <strain evidence="4 5">DSM 26672</strain>
    </source>
</reference>
<accession>A0ABY0NU04</accession>
<dbReference type="Proteomes" id="UP000199468">
    <property type="component" value="Unassembled WGS sequence"/>
</dbReference>
<dbReference type="InterPro" id="IPR001753">
    <property type="entry name" value="Enoyl-CoA_hydra/iso"/>
</dbReference>
<organism evidence="4 5">
    <name type="scientific">Bosea robiniae</name>
    <dbReference type="NCBI Taxonomy" id="1036780"/>
    <lineage>
        <taxon>Bacteria</taxon>
        <taxon>Pseudomonadati</taxon>
        <taxon>Pseudomonadota</taxon>
        <taxon>Alphaproteobacteria</taxon>
        <taxon>Hyphomicrobiales</taxon>
        <taxon>Boseaceae</taxon>
        <taxon>Bosea</taxon>
    </lineage>
</organism>
<gene>
    <name evidence="4" type="ORF">SAMN05421844_10336</name>
</gene>
<dbReference type="Pfam" id="PF00378">
    <property type="entry name" value="ECH_1"/>
    <property type="match status" value="1"/>
</dbReference>
<comment type="caution">
    <text evidence="4">The sequence shown here is derived from an EMBL/GenBank/DDBJ whole genome shotgun (WGS) entry which is preliminary data.</text>
</comment>
<dbReference type="Gene3D" id="3.90.226.10">
    <property type="entry name" value="2-enoyl-CoA Hydratase, Chain A, domain 1"/>
    <property type="match status" value="1"/>
</dbReference>
<dbReference type="InterPro" id="IPR018376">
    <property type="entry name" value="Enoyl-CoA_hyd/isom_CS"/>
</dbReference>
<evidence type="ECO:0000256" key="1">
    <source>
        <dbReference type="ARBA" id="ARBA00005254"/>
    </source>
</evidence>
<dbReference type="CDD" id="cd06558">
    <property type="entry name" value="crotonase-like"/>
    <property type="match status" value="1"/>
</dbReference>
<dbReference type="PANTHER" id="PTHR11941:SF54">
    <property type="entry name" value="ENOYL-COA HYDRATASE, MITOCHONDRIAL"/>
    <property type="match status" value="1"/>
</dbReference>
<dbReference type="PROSITE" id="PS00166">
    <property type="entry name" value="ENOYL_COA_HYDRATASE"/>
    <property type="match status" value="1"/>
</dbReference>
<dbReference type="InterPro" id="IPR029045">
    <property type="entry name" value="ClpP/crotonase-like_dom_sf"/>
</dbReference>
<evidence type="ECO:0000256" key="3">
    <source>
        <dbReference type="RuleBase" id="RU003707"/>
    </source>
</evidence>
<sequence length="261" mass="27501">MSELKFTKVSAENGILTVTINRPHVLNALSNDAHHELAGIFDRFASDPVLRVAILTAAGERAFCVGSDLKAKAEAGTSVEASPATGFAGLCMRFDLNKPVIAAVNGQAFGGGVEIVLACDLAIAAEHAVFSLPEPLVGLAALGGGGLQRLARQVPLKQAMRLILTGERISAQRAAEIGLINEVVPATELMTKAQELARQIVRCAPLAIEASKAVALSSLSSSLERSILDQHPTAVRLWASQDAIEGPKAFAEKRQPVWQGR</sequence>
<dbReference type="InterPro" id="IPR014748">
    <property type="entry name" value="Enoyl-CoA_hydra_C"/>
</dbReference>
<protein>
    <submittedName>
        <fullName evidence="4">Crotonobetainyl-CoA hydratase</fullName>
    </submittedName>
</protein>
<evidence type="ECO:0000313" key="5">
    <source>
        <dbReference type="Proteomes" id="UP000199468"/>
    </source>
</evidence>